<keyword evidence="1" id="KW-1133">Transmembrane helix</keyword>
<proteinExistence type="predicted"/>
<dbReference type="EMBL" id="LR797382">
    <property type="protein sequence ID" value="CAB4212649.1"/>
    <property type="molecule type" value="Genomic_DNA"/>
</dbReference>
<gene>
    <name evidence="2" type="ORF">UFOVP1437_50</name>
    <name evidence="3" type="ORF">UFOVP1531_15</name>
</gene>
<name>A0A6J7XAT3_9CAUD</name>
<protein>
    <submittedName>
        <fullName evidence="3">Uncharacterized protein</fullName>
    </submittedName>
</protein>
<dbReference type="EMBL" id="LR798383">
    <property type="protein sequence ID" value="CAB5228121.1"/>
    <property type="molecule type" value="Genomic_DNA"/>
</dbReference>
<evidence type="ECO:0000313" key="3">
    <source>
        <dbReference type="EMBL" id="CAB5228121.1"/>
    </source>
</evidence>
<evidence type="ECO:0000313" key="2">
    <source>
        <dbReference type="EMBL" id="CAB4212649.1"/>
    </source>
</evidence>
<keyword evidence="1" id="KW-0472">Membrane</keyword>
<reference evidence="3" key="1">
    <citation type="submission" date="2020-05" db="EMBL/GenBank/DDBJ databases">
        <authorList>
            <person name="Chiriac C."/>
            <person name="Salcher M."/>
            <person name="Ghai R."/>
            <person name="Kavagutti S V."/>
        </authorList>
    </citation>
    <scope>NUCLEOTIDE SEQUENCE</scope>
</reference>
<keyword evidence="1" id="KW-0812">Transmembrane</keyword>
<feature type="transmembrane region" description="Helical" evidence="1">
    <location>
        <begin position="50"/>
        <end position="69"/>
    </location>
</feature>
<organism evidence="3">
    <name type="scientific">uncultured Caudovirales phage</name>
    <dbReference type="NCBI Taxonomy" id="2100421"/>
    <lineage>
        <taxon>Viruses</taxon>
        <taxon>Duplodnaviria</taxon>
        <taxon>Heunggongvirae</taxon>
        <taxon>Uroviricota</taxon>
        <taxon>Caudoviricetes</taxon>
        <taxon>Peduoviridae</taxon>
        <taxon>Maltschvirus</taxon>
        <taxon>Maltschvirus maltsch</taxon>
    </lineage>
</organism>
<feature type="transmembrane region" description="Helical" evidence="1">
    <location>
        <begin position="20"/>
        <end position="38"/>
    </location>
</feature>
<evidence type="ECO:0000256" key="1">
    <source>
        <dbReference type="SAM" id="Phobius"/>
    </source>
</evidence>
<accession>A0A6J7XAT3</accession>
<sequence>MNALIRHTHRLVLNTIYDEFDAATVGSVILGVGDIVWLSKDVIHNGFGTAYGVIALLFLVGNILLVVGLRQHHERANMVAKRKQLVKEDIEKHIHDEANWL</sequence>